<dbReference type="PANTHER" id="PTHR31896">
    <property type="entry name" value="FAMILY REGULATORY PROTEIN, PUTATIVE (AFU_ORTHOLOGUE AFUA_3G14730)-RELATED"/>
    <property type="match status" value="1"/>
</dbReference>
<name>A0A5J4ZVQ8_9ASTE</name>
<reference evidence="2 3" key="1">
    <citation type="submission" date="2019-09" db="EMBL/GenBank/DDBJ databases">
        <title>A chromosome-level genome assembly of the Chinese tupelo Nyssa sinensis.</title>
        <authorList>
            <person name="Yang X."/>
            <person name="Kang M."/>
            <person name="Yang Y."/>
            <person name="Xiong H."/>
            <person name="Wang M."/>
            <person name="Zhang Z."/>
            <person name="Wang Z."/>
            <person name="Wu H."/>
            <person name="Ma T."/>
            <person name="Liu J."/>
            <person name="Xi Z."/>
        </authorList>
    </citation>
    <scope>NUCLEOTIDE SEQUENCE [LARGE SCALE GENOMIC DNA]</scope>
    <source>
        <strain evidence="2">J267</strain>
        <tissue evidence="2">Leaf</tissue>
    </source>
</reference>
<dbReference type="AlphaFoldDB" id="A0A5J4ZVQ8"/>
<evidence type="ECO:0000313" key="2">
    <source>
        <dbReference type="EMBL" id="KAA8522845.1"/>
    </source>
</evidence>
<dbReference type="Proteomes" id="UP000325577">
    <property type="component" value="Linkage Group LG4"/>
</dbReference>
<protein>
    <submittedName>
        <fullName evidence="2">Uncharacterized protein</fullName>
    </submittedName>
</protein>
<sequence length="183" mass="20300">MLHLSKTQIEKLKNMANAGRAGEIQAYSRYEAITGHIWRCACKARENENEQLTKIRVAVNIRDRMKPPLPHGYFGNAMLITVATSRAGELMSWSLCYASSKLGEPKGFSMGTQILQSRAGLGFPSTVQILDGERKFTWAQGALGFDGKGFIIPGHDEDGSLVIPLSLQAAHMEAFEKFFYMDI</sequence>
<dbReference type="OrthoDB" id="671439at2759"/>
<accession>A0A5J4ZVQ8</accession>
<dbReference type="GO" id="GO:0016740">
    <property type="term" value="F:transferase activity"/>
    <property type="evidence" value="ECO:0007669"/>
    <property type="project" value="UniProtKB-KW"/>
</dbReference>
<dbReference type="EMBL" id="CM018047">
    <property type="protein sequence ID" value="KAA8522845.1"/>
    <property type="molecule type" value="Genomic_DNA"/>
</dbReference>
<gene>
    <name evidence="2" type="ORF">F0562_009268</name>
</gene>
<keyword evidence="1" id="KW-0808">Transferase</keyword>
<dbReference type="Pfam" id="PF02458">
    <property type="entry name" value="Transferase"/>
    <property type="match status" value="1"/>
</dbReference>
<dbReference type="Gene3D" id="3.30.559.10">
    <property type="entry name" value="Chloramphenicol acetyltransferase-like domain"/>
    <property type="match status" value="2"/>
</dbReference>
<proteinExistence type="predicted"/>
<dbReference type="InterPro" id="IPR051283">
    <property type="entry name" value="Sec_Metabolite_Acyltrans"/>
</dbReference>
<keyword evidence="3" id="KW-1185">Reference proteome</keyword>
<dbReference type="PANTHER" id="PTHR31896:SF64">
    <property type="entry name" value="TRICHOTHECENE 3-O-ACETYLTRANSFERASE"/>
    <property type="match status" value="1"/>
</dbReference>
<evidence type="ECO:0000256" key="1">
    <source>
        <dbReference type="ARBA" id="ARBA00022679"/>
    </source>
</evidence>
<organism evidence="2 3">
    <name type="scientific">Nyssa sinensis</name>
    <dbReference type="NCBI Taxonomy" id="561372"/>
    <lineage>
        <taxon>Eukaryota</taxon>
        <taxon>Viridiplantae</taxon>
        <taxon>Streptophyta</taxon>
        <taxon>Embryophyta</taxon>
        <taxon>Tracheophyta</taxon>
        <taxon>Spermatophyta</taxon>
        <taxon>Magnoliopsida</taxon>
        <taxon>eudicotyledons</taxon>
        <taxon>Gunneridae</taxon>
        <taxon>Pentapetalae</taxon>
        <taxon>asterids</taxon>
        <taxon>Cornales</taxon>
        <taxon>Nyssaceae</taxon>
        <taxon>Nyssa</taxon>
    </lineage>
</organism>
<dbReference type="InterPro" id="IPR023213">
    <property type="entry name" value="CAT-like_dom_sf"/>
</dbReference>
<evidence type="ECO:0000313" key="3">
    <source>
        <dbReference type="Proteomes" id="UP000325577"/>
    </source>
</evidence>